<proteinExistence type="predicted"/>
<dbReference type="InterPro" id="IPR044730">
    <property type="entry name" value="RNase_H-like_dom_plant"/>
</dbReference>
<dbReference type="GO" id="GO:0004523">
    <property type="term" value="F:RNA-DNA hybrid ribonuclease activity"/>
    <property type="evidence" value="ECO:0007669"/>
    <property type="project" value="InterPro"/>
</dbReference>
<dbReference type="SUPFAM" id="SSF53098">
    <property type="entry name" value="Ribonuclease H-like"/>
    <property type="match status" value="1"/>
</dbReference>
<dbReference type="PANTHER" id="PTHR47074">
    <property type="entry name" value="BNAC02G40300D PROTEIN"/>
    <property type="match status" value="1"/>
</dbReference>
<name>A0A2I4FSR6_JUGRE</name>
<dbReference type="Pfam" id="PF13456">
    <property type="entry name" value="RVT_3"/>
    <property type="match status" value="1"/>
</dbReference>
<evidence type="ECO:0000313" key="2">
    <source>
        <dbReference type="RefSeq" id="XP_018834689.1"/>
    </source>
</evidence>
<dbReference type="OrthoDB" id="1906820at2759"/>
<dbReference type="AlphaFoldDB" id="A0A2I4FSR6"/>
<sequence length="343" mass="39079">MAELIDADSLTWKTNLVEGVFNSNEALLICSIPLNLRNNSDQMIWVSNAKGVFSVKSAYFLDCLIKQQSVGEASNGVAVLLKRQIVEDGLCPICQSNEENVIHVLWNCSAAMDVWGERESPLNKWSSVYKDFRLLWLDMVNRLDVVQLDQAAVILYKIWARRNCFVFKNIFHSPLALVKSALNEVEVFHESQVRLTYVADRLLPQINAVEWRPPADPFYKLNFDAAFDSEKRLMECYALLRSIKLCHELCLYQVVLEGDAKAVVDSVNGYNNNHSWQGLLIEDIQFFMKGQADWSLKFTKRHGNKAAHIVAKLGMYLDSESVWIEEGPQEVLSITLLEKPCTV</sequence>
<dbReference type="RefSeq" id="XP_018834689.1">
    <property type="nucleotide sequence ID" value="XM_018979144.1"/>
</dbReference>
<dbReference type="Proteomes" id="UP000235220">
    <property type="component" value="Chromosome 2"/>
</dbReference>
<dbReference type="InterPro" id="IPR036397">
    <property type="entry name" value="RNaseH_sf"/>
</dbReference>
<dbReference type="Gene3D" id="3.30.420.10">
    <property type="entry name" value="Ribonuclease H-like superfamily/Ribonuclease H"/>
    <property type="match status" value="1"/>
</dbReference>
<gene>
    <name evidence="2" type="primary">LOC109001743</name>
</gene>
<dbReference type="PANTHER" id="PTHR47074:SF48">
    <property type="entry name" value="POLYNUCLEOTIDYL TRANSFERASE, RIBONUCLEASE H-LIKE SUPERFAMILY PROTEIN"/>
    <property type="match status" value="1"/>
</dbReference>
<keyword evidence="1" id="KW-1185">Reference proteome</keyword>
<dbReference type="InterPro" id="IPR002156">
    <property type="entry name" value="RNaseH_domain"/>
</dbReference>
<dbReference type="KEGG" id="jre:109001743"/>
<dbReference type="GeneID" id="109001743"/>
<dbReference type="GO" id="GO:0003676">
    <property type="term" value="F:nucleic acid binding"/>
    <property type="evidence" value="ECO:0007669"/>
    <property type="project" value="InterPro"/>
</dbReference>
<dbReference type="InterPro" id="IPR052929">
    <property type="entry name" value="RNase_H-like_EbsB-rel"/>
</dbReference>
<protein>
    <submittedName>
        <fullName evidence="2">Uncharacterized protein LOC109001743</fullName>
    </submittedName>
</protein>
<dbReference type="CDD" id="cd06222">
    <property type="entry name" value="RNase_H_like"/>
    <property type="match status" value="1"/>
</dbReference>
<reference evidence="2" key="1">
    <citation type="submission" date="2025-08" db="UniProtKB">
        <authorList>
            <consortium name="RefSeq"/>
        </authorList>
    </citation>
    <scope>IDENTIFICATION</scope>
    <source>
        <tissue evidence="2">Leaves</tissue>
    </source>
</reference>
<dbReference type="InterPro" id="IPR012337">
    <property type="entry name" value="RNaseH-like_sf"/>
</dbReference>
<dbReference type="Gramene" id="Jr02_08830_p1">
    <property type="protein sequence ID" value="cds.Jr02_08830_p1"/>
    <property type="gene ID" value="Jr02_08830"/>
</dbReference>
<accession>A0A2I4FSR6</accession>
<organism evidence="1 2">
    <name type="scientific">Juglans regia</name>
    <name type="common">English walnut</name>
    <dbReference type="NCBI Taxonomy" id="51240"/>
    <lineage>
        <taxon>Eukaryota</taxon>
        <taxon>Viridiplantae</taxon>
        <taxon>Streptophyta</taxon>
        <taxon>Embryophyta</taxon>
        <taxon>Tracheophyta</taxon>
        <taxon>Spermatophyta</taxon>
        <taxon>Magnoliopsida</taxon>
        <taxon>eudicotyledons</taxon>
        <taxon>Gunneridae</taxon>
        <taxon>Pentapetalae</taxon>
        <taxon>rosids</taxon>
        <taxon>fabids</taxon>
        <taxon>Fagales</taxon>
        <taxon>Juglandaceae</taxon>
        <taxon>Juglans</taxon>
    </lineage>
</organism>
<evidence type="ECO:0000313" key="1">
    <source>
        <dbReference type="Proteomes" id="UP000235220"/>
    </source>
</evidence>